<reference evidence="2 3" key="1">
    <citation type="submission" date="2010-01" db="EMBL/GenBank/DDBJ databases">
        <authorList>
            <person name="Weinstock G."/>
            <person name="Sodergren E."/>
            <person name="Clifton S."/>
            <person name="Fulton L."/>
            <person name="Fulton B."/>
            <person name="Courtney L."/>
            <person name="Fronick C."/>
            <person name="Harrison M."/>
            <person name="Strong C."/>
            <person name="Farmer C."/>
            <person name="Delahaunty K."/>
            <person name="Markovic C."/>
            <person name="Hall O."/>
            <person name="Minx P."/>
            <person name="Tomlinson C."/>
            <person name="Mitreva M."/>
            <person name="Nelson J."/>
            <person name="Hou S."/>
            <person name="Wollam A."/>
            <person name="Pepin K.H."/>
            <person name="Johnson M."/>
            <person name="Bhonagiri V."/>
            <person name="Nash W.E."/>
            <person name="Warren W."/>
            <person name="Chinwalla A."/>
            <person name="Mardis E.R."/>
            <person name="Wilson R.K."/>
        </authorList>
    </citation>
    <scope>NUCLEOTIDE SEQUENCE [LARGE SCALE GENOMIC DNA]</scope>
    <source>
        <strain evidence="2 3">NJ9703</strain>
    </source>
</reference>
<feature type="domain" description="Peptidase S74" evidence="1">
    <location>
        <begin position="709"/>
        <end position="836"/>
    </location>
</feature>
<dbReference type="Proteomes" id="UP000004621">
    <property type="component" value="Unassembled WGS sequence"/>
</dbReference>
<dbReference type="InterPro" id="IPR030392">
    <property type="entry name" value="S74_ICA"/>
</dbReference>
<evidence type="ECO:0000259" key="1">
    <source>
        <dbReference type="PROSITE" id="PS51688"/>
    </source>
</evidence>
<organism evidence="2 3">
    <name type="scientific">Neisseria subflava NJ9703</name>
    <dbReference type="NCBI Taxonomy" id="546268"/>
    <lineage>
        <taxon>Bacteria</taxon>
        <taxon>Pseudomonadati</taxon>
        <taxon>Pseudomonadota</taxon>
        <taxon>Betaproteobacteria</taxon>
        <taxon>Neisseriales</taxon>
        <taxon>Neisseriaceae</taxon>
        <taxon>Neisseria</taxon>
    </lineage>
</organism>
<protein>
    <recommendedName>
        <fullName evidence="1">Peptidase S74 domain-containing protein</fullName>
    </recommendedName>
</protein>
<dbReference type="Pfam" id="PF13884">
    <property type="entry name" value="Peptidase_S74"/>
    <property type="match status" value="1"/>
</dbReference>
<dbReference type="EMBL" id="ACEO02000011">
    <property type="protein sequence ID" value="EFC51459.1"/>
    <property type="molecule type" value="Genomic_DNA"/>
</dbReference>
<name>A0A9W5IPI0_NEISU</name>
<dbReference type="Gene3D" id="2.150.10.10">
    <property type="entry name" value="Serralysin-like metalloprotease, C-terminal"/>
    <property type="match status" value="1"/>
</dbReference>
<dbReference type="PROSITE" id="PS51688">
    <property type="entry name" value="ICA"/>
    <property type="match status" value="1"/>
</dbReference>
<evidence type="ECO:0000313" key="3">
    <source>
        <dbReference type="Proteomes" id="UP000004621"/>
    </source>
</evidence>
<dbReference type="RefSeq" id="WP_004520732.1">
    <property type="nucleotide sequence ID" value="NZ_ACEO02000011.1"/>
</dbReference>
<accession>A0A9W5IPI0</accession>
<dbReference type="AlphaFoldDB" id="A0A9W5IPI0"/>
<comment type="caution">
    <text evidence="2">The sequence shown here is derived from an EMBL/GenBank/DDBJ whole genome shotgun (WGS) entry which is preliminary data.</text>
</comment>
<sequence length="838" mass="89266">MNPKLLTKPFASEGLRNSIAEDVTETTPANAATYTKGFPAVTMTPIAVGGQPPSGKDMNGILYELSSHIAYINKGGSYKFDADFCEEIGGYDIGCVLQSDDSLSLYVNTLPNNKTNPNTSNSRGWKVIASSSVADDLDKKLIKKVSIISSISELRKFAGNGVAFVRGYHEDGLSFGGGLFISADTDKSSTDNASTIIVSTNGTRWKRVFSGEMSLYDFGYLASNNNAQEAVNTAEAAALGVFVDCLGLTVDMGTKYPTKNKYTNGKFTISGKTVDMQYQPIRSGIGRFITGSGAAANLKSNEWTGAGLVVIGEGAMAQMEKCVSGIAIGDRAQGFSKISRDNIAIGPDSLISVQAETEWYEQSKMAGTRNIGIGGNAGRGITSGYSNVAIGRNAGQGLGTGYSNVVLGGGALGGTAPVGLTGDIEVFWPSKTSKTVAIGQSVLAQYQNQEAQVVIGGDAAKNAKAVDKTTVIGSAAMENLERNRAPNGGDVLWTGTESGTYTQSGNTITLTFSNLQGAKATYWVGIRLTSGAAQTLQGDVVPVEVVSATDTTITVNSPKSLNTSGSAELKFVYSTTSSAAKNEELTVIGANAMNSALAAAYSTIIGADAAREGADYQKATAVGASAMRKGSHLSSVAVGYWSAPNISSEHSVFIGDSAGYRNVQGDVLSGKITNSIAIGYNARINGDNEIQIGGQNQRLYAPTTVNIRSDSRDKTDIKPLEKGLEFVMKLKPVTGYYDRRDSYVDELFQDLPEDERSEKLRKWWAKPKKDGRHKEDRLRHWFIAQDVAALEAEYGQLPMVNLNYDTYTIEYETFIPVLTKAIQELTEKVEALERKNSK</sequence>
<evidence type="ECO:0000313" key="2">
    <source>
        <dbReference type="EMBL" id="EFC51459.1"/>
    </source>
</evidence>
<proteinExistence type="predicted"/>
<gene>
    <name evidence="2" type="ORF">NEISUBOT_05186</name>
</gene>
<dbReference type="InterPro" id="IPR011049">
    <property type="entry name" value="Serralysin-like_metalloprot_C"/>
</dbReference>